<organism evidence="2">
    <name type="scientific">Moorena producens (strain JHB)</name>
    <dbReference type="NCBI Taxonomy" id="1454205"/>
    <lineage>
        <taxon>Bacteria</taxon>
        <taxon>Bacillati</taxon>
        <taxon>Cyanobacteriota</taxon>
        <taxon>Cyanophyceae</taxon>
        <taxon>Coleofasciculales</taxon>
        <taxon>Coleofasciculaceae</taxon>
        <taxon>Moorena</taxon>
    </lineage>
</organism>
<feature type="region of interest" description="Disordered" evidence="1">
    <location>
        <begin position="63"/>
        <end position="85"/>
    </location>
</feature>
<name>A0A9Q9SSS9_MOOP1</name>
<proteinExistence type="predicted"/>
<accession>A0A9Q9SSS9</accession>
<sequence>MEWVSGWNGHLGGTGIWVERASGWNGHLGGTGIWVERASGWNGHLGGTGILPVTIPRRTIPTRREEAENQGKPLGGALRGYWLRS</sequence>
<reference evidence="2" key="2">
    <citation type="submission" date="2022-10" db="EMBL/GenBank/DDBJ databases">
        <authorList>
            <person name="Ngo T.-E."/>
        </authorList>
    </citation>
    <scope>NUCLEOTIDE SEQUENCE</scope>
    <source>
        <strain evidence="2">JHB</strain>
    </source>
</reference>
<reference evidence="2" key="1">
    <citation type="journal article" date="2017" name="Proc. Natl. Acad. Sci. U.S.A.">
        <title>Comparative genomics uncovers the prolific and distinctive metabolic potential of the cyanobacterial genus Moorea.</title>
        <authorList>
            <person name="Leao T."/>
            <person name="Castelao G."/>
            <person name="Korobeynikov A."/>
            <person name="Monroe E.A."/>
            <person name="Podell S."/>
            <person name="Glukhov E."/>
            <person name="Allen E.E."/>
            <person name="Gerwick W.H."/>
            <person name="Gerwick L."/>
        </authorList>
    </citation>
    <scope>NUCLEOTIDE SEQUENCE</scope>
    <source>
        <strain evidence="2">JHB</strain>
    </source>
</reference>
<evidence type="ECO:0000256" key="1">
    <source>
        <dbReference type="SAM" id="MobiDB-lite"/>
    </source>
</evidence>
<gene>
    <name evidence="2" type="ORF">BJP36_42210</name>
</gene>
<dbReference type="Proteomes" id="UP000176944">
    <property type="component" value="Chromosome"/>
</dbReference>
<protein>
    <submittedName>
        <fullName evidence="2">Uncharacterized protein</fullName>
    </submittedName>
</protein>
<evidence type="ECO:0000313" key="2">
    <source>
        <dbReference type="EMBL" id="WAN68977.1"/>
    </source>
</evidence>
<dbReference type="AlphaFoldDB" id="A0A9Q9SSS9"/>
<dbReference type="EMBL" id="CP017708">
    <property type="protein sequence ID" value="WAN68977.1"/>
    <property type="molecule type" value="Genomic_DNA"/>
</dbReference>